<dbReference type="Gene3D" id="3.40.720.10">
    <property type="entry name" value="Alkaline Phosphatase, subunit A"/>
    <property type="match status" value="1"/>
</dbReference>
<reference evidence="2" key="1">
    <citation type="submission" date="2016-06" db="EMBL/GenBank/DDBJ databases">
        <authorList>
            <person name="Chen W."/>
            <person name="Hasegawa D.K."/>
        </authorList>
    </citation>
    <scope>NUCLEOTIDE SEQUENCE [LARGE SCALE GENOMIC DNA]</scope>
    <source>
        <strain evidence="2">MEAM1</strain>
    </source>
</reference>
<sequence>MLKEKYFKMKEQGITQECILVSFCFTLLIWVLFVATPFDVVASNSEEFRLVPGISILCNGLFYGLFALIGLFFLYVLASLTFKKNIRKFLLFALIAFSLSIWLNSTFLIGVYGQFDGMNNLQISPFGLLSWIQISAFLIIFALAIYFRRKTKIFIAIIASAFMISFFVFTINIASKLSEKKITHSSEEKFFTYSKNNPNLLFILLDQYQSDYFAEILDNKLKDNLNGFIWFKDAASNFPTTLPSVPAMLTGEIYENLDLLGFYKASSGHSIANQFSGQVNYVGTLSVIEHLFPDGSFIDFFESEMRQVNTYRNLIKYSVFRAVPDILKQRIYHNGSWSFKLTKLTNYFIHPKYLGWHDHMLETLKYFANKKLIAADGPSTFKFYYSYITHSPTCFNAKCQFIGDVPNTLQNKSAEGSCVISKLVEVINNLKKENIFHNTMVIISSDHGSVFSEHIPLSRAFSTLLIKPLYTSDLFQISDYPAQLSDIPKTIATAFNIPHEYPGIDLLSKRKPKNRLREFNDYVWSHADWNSLKSRGSPITKYKIDGPLRDPKSWTLIKNISPDSPHSVN</sequence>
<dbReference type="RefSeq" id="WP_016857359.1">
    <property type="nucleotide sequence ID" value="NZ_CP016303.1"/>
</dbReference>
<dbReference type="InterPro" id="IPR017850">
    <property type="entry name" value="Alkaline_phosphatase_core_sf"/>
</dbReference>
<dbReference type="SUPFAM" id="SSF53649">
    <property type="entry name" value="Alkaline phosphatase-like"/>
    <property type="match status" value="1"/>
</dbReference>
<reference evidence="1 2" key="2">
    <citation type="submission" date="2017-09" db="EMBL/GenBank/DDBJ databases">
        <title>The genome of whitefly Bemisia tabaci, a global crop pest, provides novel insights into virus transmission, host adaptation and insecticide resistance.</title>
        <authorList>
            <person name="Kaur N."/>
            <person name="Kliot A."/>
            <person name="Pinheiro P.V."/>
            <person name="Luan J."/>
            <person name="Zheng Y."/>
            <person name="Liu W."/>
            <person name="Sun H."/>
            <person name="Yang X."/>
            <person name="Xu Y."/>
            <person name="Luo Y."/>
            <person name="Kruse A."/>
            <person name="Fisher T.W."/>
            <person name="Nelson D.R."/>
            <person name="Elimelech M."/>
            <person name="MacCoss M."/>
            <person name="Johnson R."/>
            <person name="Cohen E."/>
            <person name="Hunter W.B."/>
            <person name="Brown J.K."/>
            <person name="Jander G."/>
            <person name="Cilia M."/>
            <person name="Douglas A.E."/>
            <person name="Ghanim M."/>
            <person name="Simmons A.M."/>
            <person name="Wintermantel W.M."/>
            <person name="Ling K.-S."/>
            <person name="Fei Z."/>
        </authorList>
    </citation>
    <scope>NUCLEOTIDE SEQUENCE [LARGE SCALE GENOMIC DNA]</scope>
    <source>
        <strain evidence="1 2">MEAM1</strain>
    </source>
</reference>
<dbReference type="OrthoDB" id="5322086at2"/>
<organism evidence="1 2">
    <name type="scientific">Candidatus Hamiltonella defensa</name>
    <name type="common">Bemisia tabaci</name>
    <dbReference type="NCBI Taxonomy" id="672795"/>
    <lineage>
        <taxon>Bacteria</taxon>
        <taxon>Pseudomonadati</taxon>
        <taxon>Pseudomonadota</taxon>
        <taxon>Gammaproteobacteria</taxon>
        <taxon>Enterobacterales</taxon>
        <taxon>Enterobacteriaceae</taxon>
        <taxon>aphid secondary symbionts</taxon>
        <taxon>Candidatus Williamhamiltonella</taxon>
    </lineage>
</organism>
<gene>
    <name evidence="1" type="ORF">BA171_07530</name>
</gene>
<dbReference type="Pfam" id="PF00884">
    <property type="entry name" value="Sulfatase"/>
    <property type="match status" value="1"/>
</dbReference>
<accession>A0A249DZ72</accession>
<dbReference type="Proteomes" id="UP000216438">
    <property type="component" value="Chromosome"/>
</dbReference>
<protein>
    <submittedName>
        <fullName evidence="1">Uncharacterized protein</fullName>
    </submittedName>
</protein>
<dbReference type="InterPro" id="IPR000917">
    <property type="entry name" value="Sulfatase_N"/>
</dbReference>
<evidence type="ECO:0000313" key="1">
    <source>
        <dbReference type="EMBL" id="ASX26846.1"/>
    </source>
</evidence>
<dbReference type="EMBL" id="CP016303">
    <property type="protein sequence ID" value="ASX26846.1"/>
    <property type="molecule type" value="Genomic_DNA"/>
</dbReference>
<evidence type="ECO:0000313" key="2">
    <source>
        <dbReference type="Proteomes" id="UP000216438"/>
    </source>
</evidence>
<dbReference type="AlphaFoldDB" id="A0A249DZ72"/>
<proteinExistence type="predicted"/>
<name>A0A249DZ72_9ENTR</name>